<dbReference type="PROSITE" id="PS51206">
    <property type="entry name" value="SF3_HELICASE_1"/>
    <property type="match status" value="1"/>
</dbReference>
<evidence type="ECO:0000256" key="11">
    <source>
        <dbReference type="ARBA" id="ARBA00023235"/>
    </source>
</evidence>
<comment type="function">
    <text evidence="16">ATP-dependent DNA helicase required for initiation of viral DNA replication. It forms a complex with the viral E2 protein. The E1-E2 complex binds to the replication origin which contains binding sites for both proteins.</text>
</comment>
<dbReference type="Gene3D" id="1.10.10.510">
    <property type="entry name" value="Zinc finger, large T-antigen D1 domain"/>
    <property type="match status" value="1"/>
</dbReference>
<evidence type="ECO:0000256" key="15">
    <source>
        <dbReference type="HAMAP-Rule" id="MF_04000"/>
    </source>
</evidence>
<evidence type="ECO:0000256" key="14">
    <source>
        <dbReference type="ARBA" id="ARBA00093297"/>
    </source>
</evidence>
<dbReference type="PIRSF" id="PIRSF003383">
    <property type="entry name" value="Rep_E1_papillomaV"/>
    <property type="match status" value="1"/>
</dbReference>
<comment type="subcellular location">
    <subcellularLocation>
        <location evidence="1 15">Host nucleus</location>
    </subcellularLocation>
</comment>
<evidence type="ECO:0000256" key="4">
    <source>
        <dbReference type="ARBA" id="ARBA00022562"/>
    </source>
</evidence>
<dbReference type="InterPro" id="IPR014000">
    <property type="entry name" value="PPV_DNA_helicase_E1_N"/>
</dbReference>
<evidence type="ECO:0000256" key="9">
    <source>
        <dbReference type="ARBA" id="ARBA00022840"/>
    </source>
</evidence>
<dbReference type="EC" id="5.6.2.4" evidence="15 16"/>
<dbReference type="Pfam" id="PF00519">
    <property type="entry name" value="PPV_E1_C"/>
    <property type="match status" value="1"/>
</dbReference>
<sequence>MGDHNKGIDSFENISGDWFIVEEADCVDDIHSNLNVLDELFEESTNGSNISNLIDDDEVDQGNSLALYNTQLTDEHSRTILELKRKYNATPEKNIADLSPRLAAVSISPQRQIKKRLFQDSGILEDEAESNIESLQVDENSESRHENHNGAGLEILQCSNAKAIFLAKFKELFGASFTDLTRQFKSDKTCNDSWVVALYKVSDDVTETSKIILKNHCNYFQILMYDIITLYLLDFKNAKSRDTVHNLFISLFNVNTVQIISDPPRIRSVAAAIFFYTKRISNACFYFGELPGWITKHTLVNHQLASAAESFDFSTMVQWAWDNNYTEEHEIAFNYAQLAEIDSNALAFLKSSQQVKYVRDCVHMVKLYRRHEMRQMTMSQWIEKCCNECENTGEWKTIAAYLRFENINVISFLSALRLFFKCIPKKNCILFYGPPDTGKSYFAYSLVSFLRGKVISMLNRQSQFFLMPLQDCKLGYIDDCTYNGWQFMDINMRSALDGNYMSVDCKHRPPTQMKLPPLLVTSNHDVLGDLTLKYLHSRITAFHFPNTMPLDASGNPIYKITDETWKCFFIKLHTQLDLQFEEEDESGRSHRAFRCTAESTSDSV</sequence>
<feature type="short sequence motif" description="Nuclear export signal" evidence="15">
    <location>
        <begin position="98"/>
        <end position="107"/>
    </location>
</feature>
<keyword evidence="10 15" id="KW-0238">DNA-binding</keyword>
<evidence type="ECO:0000256" key="1">
    <source>
        <dbReference type="ARBA" id="ARBA00004147"/>
    </source>
</evidence>
<keyword evidence="15" id="KW-1017">Isopeptide bond</keyword>
<feature type="binding site" evidence="15">
    <location>
        <begin position="433"/>
        <end position="440"/>
    </location>
    <ligand>
        <name>ATP</name>
        <dbReference type="ChEBI" id="CHEBI:30616"/>
    </ligand>
</feature>
<dbReference type="Pfam" id="PF00524">
    <property type="entry name" value="PPV_E1_N"/>
    <property type="match status" value="1"/>
</dbReference>
<evidence type="ECO:0000256" key="2">
    <source>
        <dbReference type="ARBA" id="ARBA00022518"/>
    </source>
</evidence>
<keyword evidence="15" id="KW-0832">Ubl conjugation</keyword>
<comment type="PTM">
    <text evidence="15">Sumoylated.</text>
</comment>
<feature type="modified residue" description="Phosphoserine; by host" evidence="15">
    <location>
        <position position="99"/>
    </location>
</feature>
<organism evidence="18">
    <name type="scientific">Human papillomavirus</name>
    <dbReference type="NCBI Taxonomy" id="10566"/>
    <lineage>
        <taxon>Viruses</taxon>
        <taxon>Monodnaviria</taxon>
        <taxon>Shotokuvirae</taxon>
        <taxon>Cossaviricota</taxon>
        <taxon>Papovaviricetes</taxon>
        <taxon>Zurhausenvirales</taxon>
        <taxon>Papillomaviridae</taxon>
    </lineage>
</organism>
<dbReference type="SUPFAM" id="SSF52540">
    <property type="entry name" value="P-loop containing nucleoside triphosphate hydrolases"/>
    <property type="match status" value="1"/>
</dbReference>
<dbReference type="GO" id="GO:0043138">
    <property type="term" value="F:3'-5' DNA helicase activity"/>
    <property type="evidence" value="ECO:0007669"/>
    <property type="project" value="UniProtKB-UniRule"/>
</dbReference>
<accession>A0A385PKZ3</accession>
<comment type="caution">
    <text evidence="15">Lacks conserved residue(s) required for the propagation of feature annotation.</text>
</comment>
<dbReference type="InterPro" id="IPR037102">
    <property type="entry name" value="Znf_lg_T-Ag_D1_dom_sf"/>
</dbReference>
<keyword evidence="7 15" id="KW-0378">Hydrolase</keyword>
<dbReference type="Gene3D" id="3.40.50.300">
    <property type="entry name" value="P-loop containing nucleotide triphosphate hydrolases"/>
    <property type="match status" value="1"/>
</dbReference>
<feature type="domain" description="SF3 helicase" evidence="17">
    <location>
        <begin position="407"/>
        <end position="557"/>
    </location>
</feature>
<dbReference type="GO" id="GO:0006260">
    <property type="term" value="P:DNA replication"/>
    <property type="evidence" value="ECO:0007669"/>
    <property type="project" value="UniProtKB-UniRule"/>
</dbReference>
<dbReference type="HAMAP" id="MF_04000">
    <property type="entry name" value="PPV_E1"/>
    <property type="match status" value="1"/>
</dbReference>
<feature type="short sequence motif" description="Nuclear localization signal" evidence="15">
    <location>
        <begin position="84"/>
        <end position="86"/>
    </location>
</feature>
<evidence type="ECO:0000259" key="17">
    <source>
        <dbReference type="PROSITE" id="PS51206"/>
    </source>
</evidence>
<evidence type="ECO:0000256" key="5">
    <source>
        <dbReference type="ARBA" id="ARBA00022705"/>
    </source>
</evidence>
<comment type="catalytic activity">
    <reaction evidence="13 15 16">
        <text>ATP + H2O = ADP + phosphate + H(+)</text>
        <dbReference type="Rhea" id="RHEA:13065"/>
        <dbReference type="ChEBI" id="CHEBI:15377"/>
        <dbReference type="ChEBI" id="CHEBI:15378"/>
        <dbReference type="ChEBI" id="CHEBI:30616"/>
        <dbReference type="ChEBI" id="CHEBI:43474"/>
        <dbReference type="ChEBI" id="CHEBI:456216"/>
        <dbReference type="EC" id="5.6.2.4"/>
    </reaction>
</comment>
<dbReference type="Pfam" id="PF20450">
    <property type="entry name" value="PPV_E1_DBD"/>
    <property type="match status" value="1"/>
</dbReference>
<evidence type="ECO:0000256" key="3">
    <source>
        <dbReference type="ARBA" id="ARBA00022553"/>
    </source>
</evidence>
<keyword evidence="8 15" id="KW-0347">Helicase</keyword>
<dbReference type="InterPro" id="IPR046935">
    <property type="entry name" value="PPV_E1_DBD_sf"/>
</dbReference>
<keyword evidence="11 15" id="KW-0413">Isomerase</keyword>
<evidence type="ECO:0000256" key="6">
    <source>
        <dbReference type="ARBA" id="ARBA00022741"/>
    </source>
</evidence>
<dbReference type="EMBL" id="MH777382">
    <property type="protein sequence ID" value="AYA94729.1"/>
    <property type="molecule type" value="Genomic_DNA"/>
</dbReference>
<comment type="function">
    <text evidence="14 15">ATP-dependent DNA 3'-5' helicase required for initiation of viral DNA replication. It forms a complex with the viral E2 protein. The E1-E2 complex binds to the replication origin which contains binding sites for both proteins. During the initial step, a dimer of E1 interacts with a dimer of protein E2 leading to a complex that binds the viral origin of replication with high specificity. Then, a second dimer of E1 displaces the E2 dimer in an ATP-dependent manner to form the E1 tetramer. Following this, two E1 monomers are added to each half of the site, which results in the formation of two E1 trimers on the viral ori. Subsequently, two hexamers will be created. The double hexamer acts as a bi-directional helicase machinery and unwinds the viral DNA and then recruits the host DNA polymerase to start replication.</text>
</comment>
<protein>
    <recommendedName>
        <fullName evidence="15 16">Replication protein E1</fullName>
        <ecNumber evidence="15 16">5.6.2.4</ecNumber>
    </recommendedName>
    <alternativeName>
        <fullName evidence="15">ATP-dependent helicase E1</fullName>
    </alternativeName>
    <alternativeName>
        <fullName evidence="15">DNA 3'-5' helicase E1</fullName>
    </alternativeName>
</protein>
<dbReference type="SUPFAM" id="SSF55464">
    <property type="entry name" value="Origin of replication-binding domain, RBD-like"/>
    <property type="match status" value="1"/>
</dbReference>
<evidence type="ECO:0000313" key="18">
    <source>
        <dbReference type="EMBL" id="AYA94729.1"/>
    </source>
</evidence>
<reference evidence="18" key="1">
    <citation type="journal article" date="2018" name="Nat. Med.">
        <title>Expanded skin virome in DOCK8-deficient patients.</title>
        <authorList>
            <consortium name="NISC Comparative Sequencing Program"/>
            <person name="Tirosh O."/>
            <person name="Conlan S."/>
            <person name="Deming C."/>
            <person name="Lee-Lin S.Q."/>
            <person name="Huang X."/>
            <person name="Su H.C."/>
            <person name="Freeman A.F."/>
            <person name="Segre J.A."/>
            <person name="Kong H.H."/>
        </authorList>
    </citation>
    <scope>NUCLEOTIDE SEQUENCE</scope>
    <source>
        <strain evidence="18">HPV-mSK_243</strain>
    </source>
</reference>
<dbReference type="InterPro" id="IPR014015">
    <property type="entry name" value="Helicase_SF3_DNA-vir"/>
</dbReference>
<feature type="cross-link" description="Glycyl lysine isopeptide (Lys-Gly) (interchain with G-Cter in SUMO)" evidence="15">
    <location>
        <position position="514"/>
    </location>
</feature>
<comment type="catalytic activity">
    <reaction evidence="12 15">
        <text>Couples ATP hydrolysis with the unwinding of duplex DNA by translocating in the 3'-5' direction.</text>
        <dbReference type="EC" id="5.6.2.4"/>
    </reaction>
</comment>
<keyword evidence="3 15" id="KW-0597">Phosphoprotein</keyword>
<gene>
    <name evidence="15" type="primary">E1</name>
</gene>
<name>A0A385PKZ3_9PAPI</name>
<comment type="similarity">
    <text evidence="15 16">Belongs to the papillomaviridae E1 protein family.</text>
</comment>
<dbReference type="Gene3D" id="3.40.1310.10">
    <property type="match status" value="1"/>
</dbReference>
<evidence type="ECO:0000256" key="13">
    <source>
        <dbReference type="ARBA" id="ARBA00048988"/>
    </source>
</evidence>
<evidence type="ECO:0000256" key="16">
    <source>
        <dbReference type="PIRNR" id="PIRNR003383"/>
    </source>
</evidence>
<keyword evidence="6 15" id="KW-0547">Nucleotide-binding</keyword>
<evidence type="ECO:0000256" key="7">
    <source>
        <dbReference type="ARBA" id="ARBA00022801"/>
    </source>
</evidence>
<dbReference type="InterPro" id="IPR001177">
    <property type="entry name" value="PPV_DNA_helicase_E1_C"/>
</dbReference>
<keyword evidence="9 15" id="KW-0067">ATP-binding</keyword>
<keyword evidence="4 15" id="KW-1048">Host nucleus</keyword>
<keyword evidence="5 15" id="KW-0235">DNA replication</keyword>
<keyword evidence="2 15" id="KW-0244">Early protein</keyword>
<evidence type="ECO:0000256" key="8">
    <source>
        <dbReference type="ARBA" id="ARBA00022806"/>
    </source>
</evidence>
<dbReference type="GO" id="GO:0005524">
    <property type="term" value="F:ATP binding"/>
    <property type="evidence" value="ECO:0007669"/>
    <property type="project" value="UniProtKB-UniRule"/>
</dbReference>
<evidence type="ECO:0000256" key="12">
    <source>
        <dbReference type="ARBA" id="ARBA00034617"/>
    </source>
</evidence>
<comment type="PTM">
    <text evidence="15">Phosphorylated.</text>
</comment>
<dbReference type="InterPro" id="IPR016393">
    <property type="entry name" value="Rep_E1_papillomaV"/>
</dbReference>
<proteinExistence type="inferred from homology"/>
<comment type="subunit">
    <text evidence="15">Can form hexamers. Interacts with E2 protein; this interaction increases E1 DNA binding specificity. Interacts with host DNA polymerase subunit POLA2. Interacts with host single stranded DNA-binding protein RPA1. Interacts with host TOP1; this interaction stimulates the enzymatic activity of TOP1.</text>
</comment>
<dbReference type="GO" id="GO:0042025">
    <property type="term" value="C:host cell nucleus"/>
    <property type="evidence" value="ECO:0007669"/>
    <property type="project" value="UniProtKB-SubCell"/>
</dbReference>
<dbReference type="InterPro" id="IPR046832">
    <property type="entry name" value="PPV_E1_DBD"/>
</dbReference>
<dbReference type="InterPro" id="IPR027417">
    <property type="entry name" value="P-loop_NTPase"/>
</dbReference>
<dbReference type="GO" id="GO:0003677">
    <property type="term" value="F:DNA binding"/>
    <property type="evidence" value="ECO:0007669"/>
    <property type="project" value="UniProtKB-UniRule"/>
</dbReference>
<dbReference type="GO" id="GO:0016887">
    <property type="term" value="F:ATP hydrolysis activity"/>
    <property type="evidence" value="ECO:0007669"/>
    <property type="project" value="RHEA"/>
</dbReference>
<evidence type="ECO:0000256" key="10">
    <source>
        <dbReference type="ARBA" id="ARBA00023125"/>
    </source>
</evidence>